<feature type="domain" description="ATPase of the ABC class C-terminal" evidence="2">
    <location>
        <begin position="202"/>
        <end position="461"/>
    </location>
</feature>
<dbReference type="CDD" id="cd00267">
    <property type="entry name" value="ABC_ATPase"/>
    <property type="match status" value="1"/>
</dbReference>
<feature type="domain" description="ATPase of the ABC class N-terminal" evidence="3">
    <location>
        <begin position="38"/>
        <end position="194"/>
    </location>
</feature>
<dbReference type="Pfam" id="PF20446">
    <property type="entry name" value="ABC_N"/>
    <property type="match status" value="1"/>
</dbReference>
<dbReference type="PANTHER" id="PTHR38149">
    <property type="entry name" value="ATPASE"/>
    <property type="match status" value="1"/>
</dbReference>
<dbReference type="AlphaFoldDB" id="A0A537L879"/>
<evidence type="ECO:0000259" key="2">
    <source>
        <dbReference type="Pfam" id="PF09818"/>
    </source>
</evidence>
<name>A0A537L879_9BACT</name>
<dbReference type="Gene3D" id="3.40.50.300">
    <property type="entry name" value="P-loop containing nucleotide triphosphate hydrolases"/>
    <property type="match status" value="1"/>
</dbReference>
<dbReference type="SUPFAM" id="SSF52540">
    <property type="entry name" value="P-loop containing nucleoside triphosphate hydrolases"/>
    <property type="match status" value="1"/>
</dbReference>
<dbReference type="Pfam" id="PF09818">
    <property type="entry name" value="ABC_ATPase"/>
    <property type="match status" value="1"/>
</dbReference>
<protein>
    <submittedName>
        <fullName evidence="5">ATPase</fullName>
    </submittedName>
</protein>
<dbReference type="InterPro" id="IPR019195">
    <property type="entry name" value="ABC_ATPase_put"/>
</dbReference>
<dbReference type="EMBL" id="VBAJ01000272">
    <property type="protein sequence ID" value="TMJ04106.1"/>
    <property type="molecule type" value="Genomic_DNA"/>
</dbReference>
<reference evidence="5 6" key="1">
    <citation type="journal article" date="2019" name="Nat. Microbiol.">
        <title>Mediterranean grassland soil C-N compound turnover is dependent on rainfall and depth, and is mediated by genomically divergent microorganisms.</title>
        <authorList>
            <person name="Diamond S."/>
            <person name="Andeer P.F."/>
            <person name="Li Z."/>
            <person name="Crits-Christoph A."/>
            <person name="Burstein D."/>
            <person name="Anantharaman K."/>
            <person name="Lane K.R."/>
            <person name="Thomas B.C."/>
            <person name="Pan C."/>
            <person name="Northen T.R."/>
            <person name="Banfield J.F."/>
        </authorList>
    </citation>
    <scope>NUCLEOTIDE SEQUENCE [LARGE SCALE GENOMIC DNA]</scope>
    <source>
        <strain evidence="5">NP_2</strain>
    </source>
</reference>
<evidence type="ECO:0000259" key="3">
    <source>
        <dbReference type="Pfam" id="PF20446"/>
    </source>
</evidence>
<organism evidence="5 6">
    <name type="scientific">Candidatus Segetimicrobium genomatis</name>
    <dbReference type="NCBI Taxonomy" id="2569760"/>
    <lineage>
        <taxon>Bacteria</taxon>
        <taxon>Bacillati</taxon>
        <taxon>Candidatus Sysuimicrobiota</taxon>
        <taxon>Candidatus Sysuimicrobiia</taxon>
        <taxon>Candidatus Sysuimicrobiales</taxon>
        <taxon>Candidatus Segetimicrobiaceae</taxon>
        <taxon>Candidatus Segetimicrobium</taxon>
    </lineage>
</organism>
<dbReference type="Pfam" id="PF21117">
    <property type="entry name" value="MRB1590_C"/>
    <property type="match status" value="1"/>
</dbReference>
<dbReference type="InterPro" id="IPR027417">
    <property type="entry name" value="P-loop_NTPase"/>
</dbReference>
<evidence type="ECO:0000259" key="4">
    <source>
        <dbReference type="Pfam" id="PF21117"/>
    </source>
</evidence>
<dbReference type="PANTHER" id="PTHR38149:SF1">
    <property type="entry name" value="ATPASE"/>
    <property type="match status" value="1"/>
</dbReference>
<feature type="domain" description="MRB1590-like C-terminal" evidence="4">
    <location>
        <begin position="503"/>
        <end position="600"/>
    </location>
</feature>
<gene>
    <name evidence="5" type="ORF">E6G99_10845</name>
</gene>
<evidence type="ECO:0000256" key="1">
    <source>
        <dbReference type="SAM" id="MobiDB-lite"/>
    </source>
</evidence>
<proteinExistence type="predicted"/>
<dbReference type="InterPro" id="IPR049069">
    <property type="entry name" value="MRB1590-like_C"/>
</dbReference>
<sequence length="601" mass="65310">MDPAVPRSRDPAISRSRAARGHERDLHRDRRASVLPWERLRDKILTLEGKPFQAYQALDGEYRFERFTLHVDHVVVEPPGAPSPLRVRLDQAEARFPASLWASRPGKIALEDFIARRWLEAIRKVARSRGGRPQFAVDVGGQQILERTACRMVENYVEIRCTIFLPAEGRKIVSKAAQTVLFEDLPQLVDSALIYPNLNPNAAQRHVEVAEDAEALRLQLSARGLVAFLAEGAVLPRESGSDRPILSRLVPLSAPPELKVTLDLPHRGVVSGVGIPRGVTVIMGNPFSGRSTLLRAIATGVYPHLPGDGREHCTTVADAALVRAEEGRRIEGVNVSAFLSSLPGGEDPARYRAEHAGDIVSQAAGIGEALEAGCSVLLIDEDTSAPGLLARDPLWRQLAPEARQTVIPLAEIVRPLYEEHGVSTIVVTSHSSEYAACADTIIAMDGFHLRTVTAAIRQAAHVTSPGAGPKGSFGGVHHRVPLPDGFAFLRGRRLRSDPHPGTHEIRTVFLGRDTLDLAALEQLVDPGQARAIAAALIWVADHGLVDGMRTMRELLGLIELEIAQRGLEGLAPDGAPGDLAFPRRQEIAAAINRLRTLRVKS</sequence>
<dbReference type="InterPro" id="IPR046834">
    <property type="entry name" value="ABC_ATPase_C"/>
</dbReference>
<comment type="caution">
    <text evidence="5">The sequence shown here is derived from an EMBL/GenBank/DDBJ whole genome shotgun (WGS) entry which is preliminary data.</text>
</comment>
<dbReference type="InterPro" id="IPR046833">
    <property type="entry name" value="ABC_N"/>
</dbReference>
<feature type="region of interest" description="Disordered" evidence="1">
    <location>
        <begin position="1"/>
        <end position="27"/>
    </location>
</feature>
<evidence type="ECO:0000313" key="6">
    <source>
        <dbReference type="Proteomes" id="UP000318661"/>
    </source>
</evidence>
<dbReference type="Proteomes" id="UP000318661">
    <property type="component" value="Unassembled WGS sequence"/>
</dbReference>
<accession>A0A537L879</accession>
<evidence type="ECO:0000313" key="5">
    <source>
        <dbReference type="EMBL" id="TMJ04106.1"/>
    </source>
</evidence>